<reference evidence="2 3" key="1">
    <citation type="submission" date="2022-04" db="EMBL/GenBank/DDBJ databases">
        <authorList>
            <person name="Ye Y.-Q."/>
            <person name="Du Z.-J."/>
        </authorList>
    </citation>
    <scope>NUCLEOTIDE SEQUENCE [LARGE SCALE GENOMIC DNA]</scope>
    <source>
        <strain evidence="2 3">A6E488</strain>
    </source>
</reference>
<organism evidence="2 3">
    <name type="scientific">Microbaculum marinisediminis</name>
    <dbReference type="NCBI Taxonomy" id="2931392"/>
    <lineage>
        <taxon>Bacteria</taxon>
        <taxon>Pseudomonadati</taxon>
        <taxon>Pseudomonadota</taxon>
        <taxon>Alphaproteobacteria</taxon>
        <taxon>Hyphomicrobiales</taxon>
        <taxon>Tepidamorphaceae</taxon>
        <taxon>Microbaculum</taxon>
    </lineage>
</organism>
<dbReference type="InterPro" id="IPR007569">
    <property type="entry name" value="DUF559"/>
</dbReference>
<dbReference type="SUPFAM" id="SSF52980">
    <property type="entry name" value="Restriction endonuclease-like"/>
    <property type="match status" value="1"/>
</dbReference>
<keyword evidence="2" id="KW-0378">Hydrolase</keyword>
<dbReference type="Gene3D" id="3.40.960.10">
    <property type="entry name" value="VSR Endonuclease"/>
    <property type="match status" value="1"/>
</dbReference>
<dbReference type="AlphaFoldDB" id="A0AAW5QYH4"/>
<comment type="caution">
    <text evidence="2">The sequence shown here is derived from an EMBL/GenBank/DDBJ whole genome shotgun (WGS) entry which is preliminary data.</text>
</comment>
<keyword evidence="2" id="KW-0540">Nuclease</keyword>
<keyword evidence="3" id="KW-1185">Reference proteome</keyword>
<dbReference type="Proteomes" id="UP001320898">
    <property type="component" value="Unassembled WGS sequence"/>
</dbReference>
<keyword evidence="2" id="KW-0255">Endonuclease</keyword>
<dbReference type="CDD" id="cd01038">
    <property type="entry name" value="Endonuclease_DUF559"/>
    <property type="match status" value="1"/>
</dbReference>
<accession>A0AAW5QYH4</accession>
<name>A0AAW5QYH4_9HYPH</name>
<gene>
    <name evidence="2" type="ORF">MUB46_09330</name>
</gene>
<protein>
    <submittedName>
        <fullName evidence="2">Endonuclease domain-containing protein</fullName>
    </submittedName>
</protein>
<sequence>MAEMDRFRKRARALRARQSSAEARLWQALRNRRLSGWKFRRQHPIDVFVVDFVSLEGKLVIEVDGATHSGADEITRDSERTRVLESLGFHVLRVTNTDVYDNLPGVLDAVAHELDLPKL</sequence>
<dbReference type="RefSeq" id="WP_261615633.1">
    <property type="nucleotide sequence ID" value="NZ_JALIDZ010000004.1"/>
</dbReference>
<evidence type="ECO:0000313" key="3">
    <source>
        <dbReference type="Proteomes" id="UP001320898"/>
    </source>
</evidence>
<dbReference type="InterPro" id="IPR047216">
    <property type="entry name" value="Endonuclease_DUF559_bact"/>
</dbReference>
<dbReference type="InterPro" id="IPR011335">
    <property type="entry name" value="Restrct_endonuc-II-like"/>
</dbReference>
<dbReference type="PANTHER" id="PTHR38590">
    <property type="entry name" value="BLL0828 PROTEIN"/>
    <property type="match status" value="1"/>
</dbReference>
<proteinExistence type="predicted"/>
<dbReference type="PANTHER" id="PTHR38590:SF1">
    <property type="entry name" value="BLL0828 PROTEIN"/>
    <property type="match status" value="1"/>
</dbReference>
<evidence type="ECO:0000313" key="2">
    <source>
        <dbReference type="EMBL" id="MCT8972055.1"/>
    </source>
</evidence>
<dbReference type="Pfam" id="PF04480">
    <property type="entry name" value="DUF559"/>
    <property type="match status" value="1"/>
</dbReference>
<feature type="domain" description="DUF559" evidence="1">
    <location>
        <begin position="7"/>
        <end position="114"/>
    </location>
</feature>
<dbReference type="EMBL" id="JALIDZ010000004">
    <property type="protein sequence ID" value="MCT8972055.1"/>
    <property type="molecule type" value="Genomic_DNA"/>
</dbReference>
<evidence type="ECO:0000259" key="1">
    <source>
        <dbReference type="Pfam" id="PF04480"/>
    </source>
</evidence>
<dbReference type="GO" id="GO:0004519">
    <property type="term" value="F:endonuclease activity"/>
    <property type="evidence" value="ECO:0007669"/>
    <property type="project" value="UniProtKB-KW"/>
</dbReference>